<dbReference type="InterPro" id="IPR032716">
    <property type="entry name" value="ACC_epsilon"/>
</dbReference>
<dbReference type="EMBL" id="FWXV01000003">
    <property type="protein sequence ID" value="SMD08548.1"/>
    <property type="molecule type" value="Genomic_DNA"/>
</dbReference>
<evidence type="ECO:0000313" key="2">
    <source>
        <dbReference type="EMBL" id="SMD08548.1"/>
    </source>
</evidence>
<evidence type="ECO:0000256" key="1">
    <source>
        <dbReference type="SAM" id="MobiDB-lite"/>
    </source>
</evidence>
<dbReference type="RefSeq" id="WP_084428630.1">
    <property type="nucleotide sequence ID" value="NZ_FWXV01000003.1"/>
</dbReference>
<name>A0A1W2EHB5_KIBAR</name>
<feature type="region of interest" description="Disordered" evidence="1">
    <location>
        <begin position="38"/>
        <end position="69"/>
    </location>
</feature>
<dbReference type="GO" id="GO:0003989">
    <property type="term" value="F:acetyl-CoA carboxylase activity"/>
    <property type="evidence" value="ECO:0007669"/>
    <property type="project" value="InterPro"/>
</dbReference>
<accession>A0A1W2EHB5</accession>
<dbReference type="Proteomes" id="UP000192674">
    <property type="component" value="Unassembled WGS sequence"/>
</dbReference>
<gene>
    <name evidence="2" type="ORF">SAMN05661093_04331</name>
</gene>
<feature type="compositionally biased region" description="Low complexity" evidence="1">
    <location>
        <begin position="47"/>
        <end position="58"/>
    </location>
</feature>
<sequence>MTPADIVVLKGQPDDEELAALIAVVSAIKAKAARQASSADRESLWATGPGRPTYRPPGAWTPLRARRVA</sequence>
<evidence type="ECO:0000313" key="3">
    <source>
        <dbReference type="Proteomes" id="UP000192674"/>
    </source>
</evidence>
<proteinExistence type="predicted"/>
<dbReference type="AlphaFoldDB" id="A0A1W2EHB5"/>
<dbReference type="GO" id="GO:0004658">
    <property type="term" value="F:propionyl-CoA carboxylase activity"/>
    <property type="evidence" value="ECO:0007669"/>
    <property type="project" value="InterPro"/>
</dbReference>
<keyword evidence="3" id="KW-1185">Reference proteome</keyword>
<dbReference type="Pfam" id="PF13822">
    <property type="entry name" value="ACC_epsilon"/>
    <property type="match status" value="1"/>
</dbReference>
<organism evidence="2 3">
    <name type="scientific">Kibdelosporangium aridum</name>
    <dbReference type="NCBI Taxonomy" id="2030"/>
    <lineage>
        <taxon>Bacteria</taxon>
        <taxon>Bacillati</taxon>
        <taxon>Actinomycetota</taxon>
        <taxon>Actinomycetes</taxon>
        <taxon>Pseudonocardiales</taxon>
        <taxon>Pseudonocardiaceae</taxon>
        <taxon>Kibdelosporangium</taxon>
    </lineage>
</organism>
<reference evidence="2 3" key="1">
    <citation type="submission" date="2017-04" db="EMBL/GenBank/DDBJ databases">
        <authorList>
            <person name="Afonso C.L."/>
            <person name="Miller P.J."/>
            <person name="Scott M.A."/>
            <person name="Spackman E."/>
            <person name="Goraichik I."/>
            <person name="Dimitrov K.M."/>
            <person name="Suarez D.L."/>
            <person name="Swayne D.E."/>
        </authorList>
    </citation>
    <scope>NUCLEOTIDE SEQUENCE [LARGE SCALE GENOMIC DNA]</scope>
    <source>
        <strain evidence="2 3">DSM 43828</strain>
    </source>
</reference>
<protein>
    <submittedName>
        <fullName evidence="2">Acyl-CoA carboxylase epsilon subunit</fullName>
    </submittedName>
</protein>